<dbReference type="GO" id="GO:0032049">
    <property type="term" value="P:cardiolipin biosynthetic process"/>
    <property type="evidence" value="ECO:0007669"/>
    <property type="project" value="InterPro"/>
</dbReference>
<evidence type="ECO:0000256" key="7">
    <source>
        <dbReference type="ARBA" id="ARBA00023209"/>
    </source>
</evidence>
<keyword evidence="7 10" id="KW-0594">Phospholipid biosynthesis</keyword>
<feature type="domain" description="PLD phosphodiesterase" evidence="11">
    <location>
        <begin position="127"/>
        <end position="153"/>
    </location>
</feature>
<dbReference type="CDD" id="cd09135">
    <property type="entry name" value="PLDc_PGS1_euk_1"/>
    <property type="match status" value="1"/>
</dbReference>
<evidence type="ECO:0000313" key="12">
    <source>
        <dbReference type="EMBL" id="KAJ3224967.1"/>
    </source>
</evidence>
<comment type="similarity">
    <text evidence="2 10">Belongs to the CDP-alcohol phosphatidyltransferase class-II family.</text>
</comment>
<keyword evidence="3 10" id="KW-0444">Lipid biosynthesis</keyword>
<dbReference type="Proteomes" id="UP001211065">
    <property type="component" value="Unassembled WGS sequence"/>
</dbReference>
<comment type="caution">
    <text evidence="12">The sequence shown here is derived from an EMBL/GenBank/DDBJ whole genome shotgun (WGS) entry which is preliminary data.</text>
</comment>
<keyword evidence="8 10" id="KW-1208">Phospholipid metabolism</keyword>
<evidence type="ECO:0000256" key="4">
    <source>
        <dbReference type="ARBA" id="ARBA00022679"/>
    </source>
</evidence>
<proteinExistence type="inferred from homology"/>
<evidence type="ECO:0000256" key="2">
    <source>
        <dbReference type="ARBA" id="ARBA00010682"/>
    </source>
</evidence>
<dbReference type="Gene3D" id="3.30.870.10">
    <property type="entry name" value="Endonuclease Chain A"/>
    <property type="match status" value="2"/>
</dbReference>
<sequence>MVYFQISAGDIEILNYPSEFYEFLKSKARIAKKKIVLSSLYIGTSEKEKQLINAIEENLKTNVNLKVIILLDNLRGLRVEKISKLNSLSLLENLIRNYPKQVEVNLFHTNNLKGLLKKLIPQRLNEVFGLMHMKIYCFDDLTMLSGANLSKDYFQNRQDRYISFNNKNLTDFFLNLVQTVSSFSNRVELIKSGHLQHDQSTNHEILNNNSGFYLKSNTLPLTEIKKSLLTRILLPFYFDRLTEFEKTEFLKEDEKNNDPQKLILDENINLNDIFFKNLNTYTLKLILKKFQETNKSLKQIETDTLLFPTLQMGEFNLRHDENFLSEILKYHCRVDIGTGENQGQQLKLNDFNELNIDSNSHCINNLCNRKFFISSAYLNFSDSFLKNLFTLNLKNNLKLDNQVFILTASPKSNGFFKSKGVSQFLPAAYTYLLQIFLKKLENFNQKHQLTNVKEGNNFLDIFEYEKENWTFHCKGKK</sequence>
<comment type="function">
    <text evidence="10">Functions in the biosynthesis of the anionic phospholipids phosphatidylglycerol and cardiolipin.</text>
</comment>
<dbReference type="GO" id="GO:0005739">
    <property type="term" value="C:mitochondrion"/>
    <property type="evidence" value="ECO:0007669"/>
    <property type="project" value="UniProtKB-SubCell"/>
</dbReference>
<dbReference type="EC" id="2.7.8.5" evidence="10"/>
<protein>
    <recommendedName>
        <fullName evidence="10">CDP-diacylglycerol--glycerol-3-phosphate 3-phosphatidyltransferase</fullName>
        <ecNumber evidence="10">2.7.8.5</ecNumber>
    </recommendedName>
</protein>
<evidence type="ECO:0000256" key="9">
    <source>
        <dbReference type="ARBA" id="ARBA00048586"/>
    </source>
</evidence>
<keyword evidence="10" id="KW-0496">Mitochondrion</keyword>
<keyword evidence="13" id="KW-1185">Reference proteome</keyword>
<keyword evidence="10" id="KW-0547">Nucleotide-binding</keyword>
<dbReference type="PANTHER" id="PTHR12586">
    <property type="entry name" value="CDP-DIACYLGLYCEROL--SERINE O-PHOSPHATIDYLTRANSFERASE"/>
    <property type="match status" value="1"/>
</dbReference>
<dbReference type="InterPro" id="IPR016270">
    <property type="entry name" value="PGS1"/>
</dbReference>
<dbReference type="GO" id="GO:0008444">
    <property type="term" value="F:CDP-diacylglycerol-glycerol-3-phosphate 3-phosphatidyltransferase activity"/>
    <property type="evidence" value="ECO:0007669"/>
    <property type="project" value="UniProtKB-EC"/>
</dbReference>
<accession>A0AAD5U901</accession>
<keyword evidence="10" id="KW-0067">ATP-binding</keyword>
<evidence type="ECO:0000256" key="10">
    <source>
        <dbReference type="RuleBase" id="RU365024"/>
    </source>
</evidence>
<evidence type="ECO:0000259" key="11">
    <source>
        <dbReference type="PROSITE" id="PS50035"/>
    </source>
</evidence>
<dbReference type="PIRSF" id="PIRSF000850">
    <property type="entry name" value="Phospholipase_D_PSS"/>
    <property type="match status" value="1"/>
</dbReference>
<dbReference type="AlphaFoldDB" id="A0AAD5U901"/>
<comment type="subcellular location">
    <subcellularLocation>
        <location evidence="10">Mitochondrion</location>
    </subcellularLocation>
</comment>
<evidence type="ECO:0000256" key="1">
    <source>
        <dbReference type="ARBA" id="ARBA00005042"/>
    </source>
</evidence>
<reference evidence="12" key="1">
    <citation type="submission" date="2020-05" db="EMBL/GenBank/DDBJ databases">
        <title>Phylogenomic resolution of chytrid fungi.</title>
        <authorList>
            <person name="Stajich J.E."/>
            <person name="Amses K."/>
            <person name="Simmons R."/>
            <person name="Seto K."/>
            <person name="Myers J."/>
            <person name="Bonds A."/>
            <person name="Quandt C.A."/>
            <person name="Barry K."/>
            <person name="Liu P."/>
            <person name="Grigoriev I."/>
            <person name="Longcore J.E."/>
            <person name="James T.Y."/>
        </authorList>
    </citation>
    <scope>NUCLEOTIDE SEQUENCE</scope>
    <source>
        <strain evidence="12">JEL0476</strain>
    </source>
</reference>
<dbReference type="Pfam" id="PF13091">
    <property type="entry name" value="PLDc_2"/>
    <property type="match status" value="1"/>
</dbReference>
<evidence type="ECO:0000313" key="13">
    <source>
        <dbReference type="Proteomes" id="UP001211065"/>
    </source>
</evidence>
<keyword evidence="6 10" id="KW-0443">Lipid metabolism</keyword>
<dbReference type="PROSITE" id="PS50035">
    <property type="entry name" value="PLD"/>
    <property type="match status" value="1"/>
</dbReference>
<dbReference type="SUPFAM" id="SSF56024">
    <property type="entry name" value="Phospholipase D/nuclease"/>
    <property type="match status" value="1"/>
</dbReference>
<name>A0AAD5U901_9FUNG</name>
<gene>
    <name evidence="12" type="primary">PGS1</name>
    <name evidence="12" type="ORF">HK099_007596</name>
</gene>
<keyword evidence="4 10" id="KW-0808">Transferase</keyword>
<dbReference type="InterPro" id="IPR001736">
    <property type="entry name" value="PLipase_D/transphosphatidylase"/>
</dbReference>
<evidence type="ECO:0000256" key="3">
    <source>
        <dbReference type="ARBA" id="ARBA00022516"/>
    </source>
</evidence>
<evidence type="ECO:0000256" key="6">
    <source>
        <dbReference type="ARBA" id="ARBA00023098"/>
    </source>
</evidence>
<dbReference type="EMBL" id="JADGJW010000075">
    <property type="protein sequence ID" value="KAJ3224967.1"/>
    <property type="molecule type" value="Genomic_DNA"/>
</dbReference>
<comment type="pathway">
    <text evidence="1 10">Phospholipid metabolism; phosphatidylglycerol biosynthesis; phosphatidylglycerol from CDP-diacylglycerol: step 1/2.</text>
</comment>
<dbReference type="InterPro" id="IPR025202">
    <property type="entry name" value="PLD-like_dom"/>
</dbReference>
<comment type="catalytic activity">
    <reaction evidence="9 10">
        <text>a CDP-1,2-diacyl-sn-glycerol + sn-glycerol 3-phosphate = a 1,2-diacyl-sn-glycero-3-phospho-(1'-sn-glycero-3'-phosphate) + CMP + H(+)</text>
        <dbReference type="Rhea" id="RHEA:12593"/>
        <dbReference type="ChEBI" id="CHEBI:15378"/>
        <dbReference type="ChEBI" id="CHEBI:57597"/>
        <dbReference type="ChEBI" id="CHEBI:58332"/>
        <dbReference type="ChEBI" id="CHEBI:60110"/>
        <dbReference type="ChEBI" id="CHEBI:60377"/>
        <dbReference type="EC" id="2.7.8.5"/>
    </reaction>
</comment>
<dbReference type="PANTHER" id="PTHR12586:SF1">
    <property type="entry name" value="CDP-DIACYLGLYCEROL--GLYCEROL-3-PHOSPHATE 3-PHOSPHATIDYLTRANSFERASE, MITOCHONDRIAL"/>
    <property type="match status" value="1"/>
</dbReference>
<evidence type="ECO:0000256" key="8">
    <source>
        <dbReference type="ARBA" id="ARBA00023264"/>
    </source>
</evidence>
<keyword evidence="5" id="KW-0677">Repeat</keyword>
<evidence type="ECO:0000256" key="5">
    <source>
        <dbReference type="ARBA" id="ARBA00022737"/>
    </source>
</evidence>
<dbReference type="GO" id="GO:0005524">
    <property type="term" value="F:ATP binding"/>
    <property type="evidence" value="ECO:0007669"/>
    <property type="project" value="UniProtKB-KW"/>
</dbReference>
<organism evidence="12 13">
    <name type="scientific">Clydaea vesicula</name>
    <dbReference type="NCBI Taxonomy" id="447962"/>
    <lineage>
        <taxon>Eukaryota</taxon>
        <taxon>Fungi</taxon>
        <taxon>Fungi incertae sedis</taxon>
        <taxon>Chytridiomycota</taxon>
        <taxon>Chytridiomycota incertae sedis</taxon>
        <taxon>Chytridiomycetes</taxon>
        <taxon>Lobulomycetales</taxon>
        <taxon>Lobulomycetaceae</taxon>
        <taxon>Clydaea</taxon>
    </lineage>
</organism>